<accession>A0A8X6PL93</accession>
<gene>
    <name evidence="3" type="ORF">NPIL_310121</name>
</gene>
<keyword evidence="2" id="KW-0812">Transmembrane</keyword>
<evidence type="ECO:0000256" key="2">
    <source>
        <dbReference type="SAM" id="Phobius"/>
    </source>
</evidence>
<dbReference type="EMBL" id="BMAW01021678">
    <property type="protein sequence ID" value="GFT74144.1"/>
    <property type="molecule type" value="Genomic_DNA"/>
</dbReference>
<comment type="caution">
    <text evidence="3">The sequence shown here is derived from an EMBL/GenBank/DDBJ whole genome shotgun (WGS) entry which is preliminary data.</text>
</comment>
<dbReference type="AlphaFoldDB" id="A0A8X6PL93"/>
<feature type="region of interest" description="Disordered" evidence="1">
    <location>
        <begin position="61"/>
        <end position="125"/>
    </location>
</feature>
<evidence type="ECO:0000313" key="4">
    <source>
        <dbReference type="Proteomes" id="UP000887013"/>
    </source>
</evidence>
<organism evidence="3 4">
    <name type="scientific">Nephila pilipes</name>
    <name type="common">Giant wood spider</name>
    <name type="synonym">Nephila maculata</name>
    <dbReference type="NCBI Taxonomy" id="299642"/>
    <lineage>
        <taxon>Eukaryota</taxon>
        <taxon>Metazoa</taxon>
        <taxon>Ecdysozoa</taxon>
        <taxon>Arthropoda</taxon>
        <taxon>Chelicerata</taxon>
        <taxon>Arachnida</taxon>
        <taxon>Araneae</taxon>
        <taxon>Araneomorphae</taxon>
        <taxon>Entelegynae</taxon>
        <taxon>Araneoidea</taxon>
        <taxon>Nephilidae</taxon>
        <taxon>Nephila</taxon>
    </lineage>
</organism>
<name>A0A8X6PL93_NEPPI</name>
<sequence>MEERVEKRFDPNEVQWDKISQGLMRNSNRTLKDVDKRMVFIYSNVFFVKMLLYLWTQKGGCGHGPPDPEDQRSRAHLRVASVQSQESSGLKKSQDVPAPPTSAKEIPAKTSLGKRHLSGSKVKNPFEEPSRYKQIWIAPATRWVQRPPTSEPAMAEFVLQPMHPSPPELVVTAIELLDFKRSVSSKQYGCHSRRLNFTNDRNDLDFEINLFTFSIVPNYKHNCPHKMIPLKYWLQLKDVQENYACGVSVAANKKELQLTPKIARLCL</sequence>
<keyword evidence="2" id="KW-1133">Transmembrane helix</keyword>
<feature type="transmembrane region" description="Helical" evidence="2">
    <location>
        <begin position="39"/>
        <end position="56"/>
    </location>
</feature>
<keyword evidence="2" id="KW-0472">Membrane</keyword>
<keyword evidence="4" id="KW-1185">Reference proteome</keyword>
<feature type="compositionally biased region" description="Polar residues" evidence="1">
    <location>
        <begin position="81"/>
        <end position="91"/>
    </location>
</feature>
<dbReference type="Proteomes" id="UP000887013">
    <property type="component" value="Unassembled WGS sequence"/>
</dbReference>
<proteinExistence type="predicted"/>
<protein>
    <submittedName>
        <fullName evidence="3">Uncharacterized protein</fullName>
    </submittedName>
</protein>
<evidence type="ECO:0000313" key="3">
    <source>
        <dbReference type="EMBL" id="GFT74144.1"/>
    </source>
</evidence>
<reference evidence="3" key="1">
    <citation type="submission" date="2020-08" db="EMBL/GenBank/DDBJ databases">
        <title>Multicomponent nature underlies the extraordinary mechanical properties of spider dragline silk.</title>
        <authorList>
            <person name="Kono N."/>
            <person name="Nakamura H."/>
            <person name="Mori M."/>
            <person name="Yoshida Y."/>
            <person name="Ohtoshi R."/>
            <person name="Malay A.D."/>
            <person name="Moran D.A.P."/>
            <person name="Tomita M."/>
            <person name="Numata K."/>
            <person name="Arakawa K."/>
        </authorList>
    </citation>
    <scope>NUCLEOTIDE SEQUENCE</scope>
</reference>
<evidence type="ECO:0000256" key="1">
    <source>
        <dbReference type="SAM" id="MobiDB-lite"/>
    </source>
</evidence>